<evidence type="ECO:0000256" key="3">
    <source>
        <dbReference type="ARBA" id="ARBA00022982"/>
    </source>
</evidence>
<dbReference type="PANTHER" id="PTHR21294">
    <property type="entry name" value="ELECTRON TRANSFER FLAVOPROTEIN BETA-SUBUNIT"/>
    <property type="match status" value="1"/>
</dbReference>
<dbReference type="GO" id="GO:0009055">
    <property type="term" value="F:electron transfer activity"/>
    <property type="evidence" value="ECO:0007669"/>
    <property type="project" value="InterPro"/>
</dbReference>
<proteinExistence type="inferred from homology"/>
<reference evidence="5" key="1">
    <citation type="submission" date="2018-05" db="EMBL/GenBank/DDBJ databases">
        <authorList>
            <person name="Lanie J.A."/>
            <person name="Ng W.-L."/>
            <person name="Kazmierczak K.M."/>
            <person name="Andrzejewski T.M."/>
            <person name="Davidsen T.M."/>
            <person name="Wayne K.J."/>
            <person name="Tettelin H."/>
            <person name="Glass J.I."/>
            <person name="Rusch D."/>
            <person name="Podicherti R."/>
            <person name="Tsui H.-C.T."/>
            <person name="Winkler M.E."/>
        </authorList>
    </citation>
    <scope>NUCLEOTIDE SEQUENCE</scope>
</reference>
<dbReference type="SUPFAM" id="SSF52402">
    <property type="entry name" value="Adenine nucleotide alpha hydrolases-like"/>
    <property type="match status" value="1"/>
</dbReference>
<sequence>MKIAVLIKQVPGSESPLPLNSTQTWVDEAQVTYTMNPPDNYALEEALLIKEKVGDGEVVLVSLGPERVKKVIREGLAKGADRGIHLEEDSQIETDPLSIARSFASVLQDENFDLILTGLQSDDTGMGQTGVLIGELLEMTTATLVVETKILNGQIRIKRELESGWFQWVKLPLPSSISIQSGLNTPRYPSLKGIMGAKKKEIRVISASEHQSATRAQAIDQVFVPQTTKKTEVIEGNADTVVARIVEILKYDVKVL</sequence>
<gene>
    <name evidence="5" type="ORF">METZ01_LOCUS81513</name>
</gene>
<dbReference type="PANTHER" id="PTHR21294:SF8">
    <property type="entry name" value="ELECTRON TRANSFER FLAVOPROTEIN SUBUNIT BETA"/>
    <property type="match status" value="1"/>
</dbReference>
<evidence type="ECO:0000256" key="2">
    <source>
        <dbReference type="ARBA" id="ARBA00022448"/>
    </source>
</evidence>
<evidence type="ECO:0000259" key="4">
    <source>
        <dbReference type="SMART" id="SM00893"/>
    </source>
</evidence>
<name>A0A381UKJ5_9ZZZZ</name>
<evidence type="ECO:0000256" key="1">
    <source>
        <dbReference type="ARBA" id="ARBA00007557"/>
    </source>
</evidence>
<dbReference type="AlphaFoldDB" id="A0A381UKJ5"/>
<dbReference type="Gene3D" id="3.40.50.620">
    <property type="entry name" value="HUPs"/>
    <property type="match status" value="1"/>
</dbReference>
<dbReference type="SMART" id="SM00893">
    <property type="entry name" value="ETF"/>
    <property type="match status" value="1"/>
</dbReference>
<dbReference type="CDD" id="cd01714">
    <property type="entry name" value="ETF_beta"/>
    <property type="match status" value="1"/>
</dbReference>
<protein>
    <recommendedName>
        <fullName evidence="4">Electron transfer flavoprotein alpha/beta-subunit N-terminal domain-containing protein</fullName>
    </recommendedName>
</protein>
<dbReference type="InterPro" id="IPR012255">
    <property type="entry name" value="ETF_b"/>
</dbReference>
<dbReference type="EMBL" id="UINC01006623">
    <property type="protein sequence ID" value="SVA28659.1"/>
    <property type="molecule type" value="Genomic_DNA"/>
</dbReference>
<accession>A0A381UKJ5</accession>
<keyword evidence="2" id="KW-0813">Transport</keyword>
<dbReference type="PIRSF" id="PIRSF000090">
    <property type="entry name" value="Beta-ETF"/>
    <property type="match status" value="1"/>
</dbReference>
<dbReference type="InterPro" id="IPR033948">
    <property type="entry name" value="ETF_beta_N"/>
</dbReference>
<keyword evidence="3" id="KW-0249">Electron transport</keyword>
<feature type="domain" description="Electron transfer flavoprotein alpha/beta-subunit N-terminal" evidence="4">
    <location>
        <begin position="23"/>
        <end position="214"/>
    </location>
</feature>
<organism evidence="5">
    <name type="scientific">marine metagenome</name>
    <dbReference type="NCBI Taxonomy" id="408172"/>
    <lineage>
        <taxon>unclassified sequences</taxon>
        <taxon>metagenomes</taxon>
        <taxon>ecological metagenomes</taxon>
    </lineage>
</organism>
<dbReference type="InterPro" id="IPR014729">
    <property type="entry name" value="Rossmann-like_a/b/a_fold"/>
</dbReference>
<dbReference type="Pfam" id="PF01012">
    <property type="entry name" value="ETF"/>
    <property type="match status" value="1"/>
</dbReference>
<dbReference type="InterPro" id="IPR014730">
    <property type="entry name" value="ETF_a/b_N"/>
</dbReference>
<evidence type="ECO:0000313" key="5">
    <source>
        <dbReference type="EMBL" id="SVA28659.1"/>
    </source>
</evidence>
<comment type="similarity">
    <text evidence="1">Belongs to the ETF beta-subunit/FixA family.</text>
</comment>